<dbReference type="Pfam" id="PF00289">
    <property type="entry name" value="Biotin_carb_N"/>
    <property type="match status" value="1"/>
</dbReference>
<dbReference type="CDD" id="cd06850">
    <property type="entry name" value="biotinyl_domain"/>
    <property type="match status" value="1"/>
</dbReference>
<evidence type="ECO:0000256" key="4">
    <source>
        <dbReference type="ARBA" id="ARBA00022840"/>
    </source>
</evidence>
<dbReference type="GO" id="GO:0005524">
    <property type="term" value="F:ATP binding"/>
    <property type="evidence" value="ECO:0007669"/>
    <property type="project" value="UniProtKB-UniRule"/>
</dbReference>
<evidence type="ECO:0000256" key="5">
    <source>
        <dbReference type="ARBA" id="ARBA00023267"/>
    </source>
</evidence>
<evidence type="ECO:0000256" key="1">
    <source>
        <dbReference type="ARBA" id="ARBA00001953"/>
    </source>
</evidence>
<reference evidence="11 12" key="1">
    <citation type="submission" date="2020-08" db="EMBL/GenBank/DDBJ databases">
        <title>Genomic Encyclopedia of Type Strains, Phase IV (KMG-IV): sequencing the most valuable type-strain genomes for metagenomic binning, comparative biology and taxonomic classification.</title>
        <authorList>
            <person name="Goeker M."/>
        </authorList>
    </citation>
    <scope>NUCLEOTIDE SEQUENCE [LARGE SCALE GENOMIC DNA]</scope>
    <source>
        <strain evidence="11 12">DSM 21793</strain>
    </source>
</reference>
<dbReference type="PROSITE" id="PS50975">
    <property type="entry name" value="ATP_GRASP"/>
    <property type="match status" value="1"/>
</dbReference>
<dbReference type="InterPro" id="IPR011761">
    <property type="entry name" value="ATP-grasp"/>
</dbReference>
<evidence type="ECO:0000256" key="6">
    <source>
        <dbReference type="PROSITE-ProRule" id="PRU00409"/>
    </source>
</evidence>
<keyword evidence="11" id="KW-0808">Transferase</keyword>
<dbReference type="InterPro" id="IPR016185">
    <property type="entry name" value="PreATP-grasp_dom_sf"/>
</dbReference>
<dbReference type="GO" id="GO:0016740">
    <property type="term" value="F:transferase activity"/>
    <property type="evidence" value="ECO:0007669"/>
    <property type="project" value="UniProtKB-KW"/>
</dbReference>
<feature type="domain" description="CoA carboxyltransferase C-terminal" evidence="10">
    <location>
        <begin position="856"/>
        <end position="1091"/>
    </location>
</feature>
<dbReference type="InterPro" id="IPR050856">
    <property type="entry name" value="Biotin_carboxylase_complex"/>
</dbReference>
<keyword evidence="2" id="KW-0436">Ligase</keyword>
<dbReference type="InterPro" id="IPR005479">
    <property type="entry name" value="CPAse_ATP-bd"/>
</dbReference>
<evidence type="ECO:0000256" key="3">
    <source>
        <dbReference type="ARBA" id="ARBA00022741"/>
    </source>
</evidence>
<sequence>MKKLLIANRGEIAIRIARTAADMGIETLAVHSSDDAASLHTRVADEAHALTGAGPAAYLDGAQILAAAQAHGCDAVHPGYGFLSENAAFARACAQAGVTFVGPSPETLELFGDKGAARGLAQRCDVPILAGTRGGASLAEARVFLESLGRGGAVMVKAVAGGGGRGMRPVRAPDELTEAFERCASEAQAAFGDAALYVEEFLPRARHVEVQIVGDGQVVSHLWDRECSLQRQRQKVVEIAPATTLPTAIRERLFEAAVALGRAARYRNLGTIEFLVDGERAVFIEANPRLQVEHTVTEEVTGLDLVRLQIELARGRTLAELDLVQASVPRPRGVALQARVNLETMTPDGAAKPSGGVLSAYEPPSGPGVRVDGFGYGGYRTGTRFDSLLAKLIVHAPDLASATAKARRALSEFKIVGAATNIEFLQGLLAHPAVAGGEVHTRLIEERMEELAQTPTPSRHYFETASAAPKRAGAQIDASDPLAVLNHGKAQVVASDEPDELEGPEGTRPVRAPLQGTVIGLMIQPGNEVREGQPLFVMEAMKMEHVVAADVSGVVRLVAVGEGDTVFEDHALAFIEPAEVAGGAVVGEEAIDLNHIRPDLAEVLERHRLTLDEARPDAVARRRKTGQRTTRENIDDLCDPDTFTEYGALTVAARRRRNTVDELIAQTPADGMVMGLGAVNGDRFAEDKARVAVMAYDYTVLAGTQGSHNHDKLDRMSEIAARWRLPTVFFTEGGGGRPGDTEGGGFVRGFEFWGRLSGAVPLVGVASGRCFAGNAAILGCCDVIIATKDTALGMGGPAMVEGGGLGVFRPEEIGPVKVMQANGTIDVLADNEGHAVKLAKQYLSYFQGPVADWTCADQRLLRRAIPENRLRVYDIRKVIELIADDGSVMELRPKFGLAMVTAFIRIEGRPVGVFANNPQHIGGAIDSDASDKAARFMQLCEAFDIPLLSLSDTPGNMVGPEAEKTGLIRHCSRLFVIGANLTVPLFSVILRKSYGLGAISMTGGSYQASMFSVSWPTGEFGGMGLEGSVKLGYRNELAAIEDAGARKAKFDEMVAAAYARGKALSHAMGPALDDVIDPADTRRWVLSGLKSLPPLPVRTEKKLRWIDSW</sequence>
<dbReference type="InterPro" id="IPR011764">
    <property type="entry name" value="Biotin_carboxylation_dom"/>
</dbReference>
<dbReference type="InterPro" id="IPR011054">
    <property type="entry name" value="Rudment_hybrid_motif"/>
</dbReference>
<dbReference type="Pfam" id="PF02786">
    <property type="entry name" value="CPSase_L_D2"/>
    <property type="match status" value="1"/>
</dbReference>
<dbReference type="Gene3D" id="3.90.226.10">
    <property type="entry name" value="2-enoyl-CoA Hydratase, Chain A, domain 1"/>
    <property type="match status" value="2"/>
</dbReference>
<protein>
    <submittedName>
        <fullName evidence="11">Acetyl/propionyl-CoA carboxylase alpha subunit/acetyl-CoA carboxylase carboxyltransferase component</fullName>
    </submittedName>
</protein>
<gene>
    <name evidence="11" type="ORF">GGQ61_001794</name>
</gene>
<dbReference type="PROSITE" id="PS00188">
    <property type="entry name" value="BIOTIN"/>
    <property type="match status" value="1"/>
</dbReference>
<dbReference type="InterPro" id="IPR005482">
    <property type="entry name" value="Biotin_COase_C"/>
</dbReference>
<accession>A0A840A152</accession>
<evidence type="ECO:0000259" key="8">
    <source>
        <dbReference type="PROSITE" id="PS50975"/>
    </source>
</evidence>
<dbReference type="SUPFAM" id="SSF51230">
    <property type="entry name" value="Single hybrid motif"/>
    <property type="match status" value="1"/>
</dbReference>
<evidence type="ECO:0000313" key="12">
    <source>
        <dbReference type="Proteomes" id="UP000530564"/>
    </source>
</evidence>
<dbReference type="EMBL" id="JACIDK010000002">
    <property type="protein sequence ID" value="MBB3891077.1"/>
    <property type="molecule type" value="Genomic_DNA"/>
</dbReference>
<dbReference type="InterPro" id="IPR029045">
    <property type="entry name" value="ClpP/crotonase-like_dom_sf"/>
</dbReference>
<feature type="domain" description="Biotin carboxylation" evidence="9">
    <location>
        <begin position="1"/>
        <end position="449"/>
    </location>
</feature>
<dbReference type="Pfam" id="PF00364">
    <property type="entry name" value="Biotin_lipoyl"/>
    <property type="match status" value="1"/>
</dbReference>
<evidence type="ECO:0000259" key="7">
    <source>
        <dbReference type="PROSITE" id="PS50968"/>
    </source>
</evidence>
<evidence type="ECO:0000259" key="10">
    <source>
        <dbReference type="PROSITE" id="PS50989"/>
    </source>
</evidence>
<dbReference type="PROSITE" id="PS50989">
    <property type="entry name" value="COA_CT_CTER"/>
    <property type="match status" value="1"/>
</dbReference>
<keyword evidence="12" id="KW-1185">Reference proteome</keyword>
<organism evidence="11 12">
    <name type="scientific">Phenylobacterium haematophilum</name>
    <dbReference type="NCBI Taxonomy" id="98513"/>
    <lineage>
        <taxon>Bacteria</taxon>
        <taxon>Pseudomonadati</taxon>
        <taxon>Pseudomonadota</taxon>
        <taxon>Alphaproteobacteria</taxon>
        <taxon>Caulobacterales</taxon>
        <taxon>Caulobacteraceae</taxon>
        <taxon>Phenylobacterium</taxon>
    </lineage>
</organism>
<dbReference type="Proteomes" id="UP000530564">
    <property type="component" value="Unassembled WGS sequence"/>
</dbReference>
<proteinExistence type="predicted"/>
<dbReference type="InterPro" id="IPR034733">
    <property type="entry name" value="AcCoA_carboxyl_beta"/>
</dbReference>
<dbReference type="PANTHER" id="PTHR18866">
    <property type="entry name" value="CARBOXYLASE:PYRUVATE/ACETYL-COA/PROPIONYL-COA CARBOXYLASE"/>
    <property type="match status" value="1"/>
</dbReference>
<keyword evidence="3 6" id="KW-0547">Nucleotide-binding</keyword>
<dbReference type="FunFam" id="2.40.50.100:FF:000003">
    <property type="entry name" value="Acetyl-CoA carboxylase biotin carboxyl carrier protein"/>
    <property type="match status" value="1"/>
</dbReference>
<dbReference type="Pfam" id="PF01039">
    <property type="entry name" value="Carboxyl_trans"/>
    <property type="match status" value="1"/>
</dbReference>
<dbReference type="Pfam" id="PF02785">
    <property type="entry name" value="Biotin_carb_C"/>
    <property type="match status" value="1"/>
</dbReference>
<evidence type="ECO:0000259" key="9">
    <source>
        <dbReference type="PROSITE" id="PS50979"/>
    </source>
</evidence>
<keyword evidence="5" id="KW-0092">Biotin</keyword>
<dbReference type="InterPro" id="IPR000089">
    <property type="entry name" value="Biotin_lipoyl"/>
</dbReference>
<dbReference type="SUPFAM" id="SSF52440">
    <property type="entry name" value="PreATP-grasp domain"/>
    <property type="match status" value="1"/>
</dbReference>
<name>A0A840A152_9CAUL</name>
<dbReference type="GO" id="GO:0046872">
    <property type="term" value="F:metal ion binding"/>
    <property type="evidence" value="ECO:0007669"/>
    <property type="project" value="InterPro"/>
</dbReference>
<dbReference type="PANTHER" id="PTHR18866:SF128">
    <property type="entry name" value="UREA AMIDOLYASE"/>
    <property type="match status" value="1"/>
</dbReference>
<feature type="domain" description="Lipoyl-binding" evidence="7">
    <location>
        <begin position="498"/>
        <end position="576"/>
    </location>
</feature>
<dbReference type="RefSeq" id="WP_183771647.1">
    <property type="nucleotide sequence ID" value="NZ_JACIDK010000002.1"/>
</dbReference>
<dbReference type="Gene3D" id="2.40.50.100">
    <property type="match status" value="1"/>
</dbReference>
<dbReference type="PROSITE" id="PS50979">
    <property type="entry name" value="BC"/>
    <property type="match status" value="1"/>
</dbReference>
<dbReference type="PROSITE" id="PS00867">
    <property type="entry name" value="CPSASE_2"/>
    <property type="match status" value="1"/>
</dbReference>
<feature type="domain" description="ATP-grasp" evidence="8">
    <location>
        <begin position="118"/>
        <end position="314"/>
    </location>
</feature>
<dbReference type="Gene3D" id="3.30.470.20">
    <property type="entry name" value="ATP-grasp fold, B domain"/>
    <property type="match status" value="1"/>
</dbReference>
<dbReference type="SUPFAM" id="SSF51246">
    <property type="entry name" value="Rudiment single hybrid motif"/>
    <property type="match status" value="1"/>
</dbReference>
<dbReference type="SUPFAM" id="SSF56059">
    <property type="entry name" value="Glutathione synthetase ATP-binding domain-like"/>
    <property type="match status" value="1"/>
</dbReference>
<dbReference type="SMART" id="SM00878">
    <property type="entry name" value="Biotin_carb_C"/>
    <property type="match status" value="1"/>
</dbReference>
<evidence type="ECO:0000313" key="11">
    <source>
        <dbReference type="EMBL" id="MBB3891077.1"/>
    </source>
</evidence>
<comment type="cofactor">
    <cofactor evidence="1">
        <name>biotin</name>
        <dbReference type="ChEBI" id="CHEBI:57586"/>
    </cofactor>
</comment>
<dbReference type="GO" id="GO:0016874">
    <property type="term" value="F:ligase activity"/>
    <property type="evidence" value="ECO:0007669"/>
    <property type="project" value="UniProtKB-KW"/>
</dbReference>
<dbReference type="InterPro" id="IPR011763">
    <property type="entry name" value="COA_CT_C"/>
</dbReference>
<comment type="caution">
    <text evidence="11">The sequence shown here is derived from an EMBL/GenBank/DDBJ whole genome shotgun (WGS) entry which is preliminary data.</text>
</comment>
<dbReference type="InterPro" id="IPR001882">
    <property type="entry name" value="Biotin_BS"/>
</dbReference>
<dbReference type="InterPro" id="IPR011053">
    <property type="entry name" value="Single_hybrid_motif"/>
</dbReference>
<dbReference type="InterPro" id="IPR005481">
    <property type="entry name" value="BC-like_N"/>
</dbReference>
<dbReference type="AlphaFoldDB" id="A0A840A152"/>
<keyword evidence="4 6" id="KW-0067">ATP-binding</keyword>
<evidence type="ECO:0000256" key="2">
    <source>
        <dbReference type="ARBA" id="ARBA00022598"/>
    </source>
</evidence>
<dbReference type="SUPFAM" id="SSF52096">
    <property type="entry name" value="ClpP/crotonase"/>
    <property type="match status" value="2"/>
</dbReference>
<dbReference type="PROSITE" id="PS50968">
    <property type="entry name" value="BIOTINYL_LIPOYL"/>
    <property type="match status" value="1"/>
</dbReference>